<evidence type="ECO:0000313" key="1">
    <source>
        <dbReference type="EMBL" id="PCH35831.1"/>
    </source>
</evidence>
<organism evidence="1 2">
    <name type="scientific">Wolfiporia cocos (strain MD-104)</name>
    <name type="common">Brown rot fungus</name>
    <dbReference type="NCBI Taxonomy" id="742152"/>
    <lineage>
        <taxon>Eukaryota</taxon>
        <taxon>Fungi</taxon>
        <taxon>Dikarya</taxon>
        <taxon>Basidiomycota</taxon>
        <taxon>Agaricomycotina</taxon>
        <taxon>Agaricomycetes</taxon>
        <taxon>Polyporales</taxon>
        <taxon>Phaeolaceae</taxon>
        <taxon>Wolfiporia</taxon>
    </lineage>
</organism>
<accession>A0A2H3J1I0</accession>
<protein>
    <submittedName>
        <fullName evidence="1">Uncharacterized protein</fullName>
    </submittedName>
</protein>
<dbReference type="Proteomes" id="UP000218811">
    <property type="component" value="Unassembled WGS sequence"/>
</dbReference>
<dbReference type="EMBL" id="KB467865">
    <property type="protein sequence ID" value="PCH35831.1"/>
    <property type="molecule type" value="Genomic_DNA"/>
</dbReference>
<dbReference type="AlphaFoldDB" id="A0A2H3J1I0"/>
<name>A0A2H3J1I0_WOLCO</name>
<reference evidence="1 2" key="1">
    <citation type="journal article" date="2012" name="Science">
        <title>The Paleozoic origin of enzymatic lignin decomposition reconstructed from 31 fungal genomes.</title>
        <authorList>
            <person name="Floudas D."/>
            <person name="Binder M."/>
            <person name="Riley R."/>
            <person name="Barry K."/>
            <person name="Blanchette R.A."/>
            <person name="Henrissat B."/>
            <person name="Martinez A.T."/>
            <person name="Otillar R."/>
            <person name="Spatafora J.W."/>
            <person name="Yadav J.S."/>
            <person name="Aerts A."/>
            <person name="Benoit I."/>
            <person name="Boyd A."/>
            <person name="Carlson A."/>
            <person name="Copeland A."/>
            <person name="Coutinho P.M."/>
            <person name="de Vries R.P."/>
            <person name="Ferreira P."/>
            <person name="Findley K."/>
            <person name="Foster B."/>
            <person name="Gaskell J."/>
            <person name="Glotzer D."/>
            <person name="Gorecki P."/>
            <person name="Heitman J."/>
            <person name="Hesse C."/>
            <person name="Hori C."/>
            <person name="Igarashi K."/>
            <person name="Jurgens J.A."/>
            <person name="Kallen N."/>
            <person name="Kersten P."/>
            <person name="Kohler A."/>
            <person name="Kuees U."/>
            <person name="Kumar T.K.A."/>
            <person name="Kuo A."/>
            <person name="LaButti K."/>
            <person name="Larrondo L.F."/>
            <person name="Lindquist E."/>
            <person name="Ling A."/>
            <person name="Lombard V."/>
            <person name="Lucas S."/>
            <person name="Lundell T."/>
            <person name="Martin R."/>
            <person name="McLaughlin D.J."/>
            <person name="Morgenstern I."/>
            <person name="Morin E."/>
            <person name="Murat C."/>
            <person name="Nagy L.G."/>
            <person name="Nolan M."/>
            <person name="Ohm R.A."/>
            <person name="Patyshakuliyeva A."/>
            <person name="Rokas A."/>
            <person name="Ruiz-Duenas F.J."/>
            <person name="Sabat G."/>
            <person name="Salamov A."/>
            <person name="Samejima M."/>
            <person name="Schmutz J."/>
            <person name="Slot J.C."/>
            <person name="St John F."/>
            <person name="Stenlid J."/>
            <person name="Sun H."/>
            <person name="Sun S."/>
            <person name="Syed K."/>
            <person name="Tsang A."/>
            <person name="Wiebenga A."/>
            <person name="Young D."/>
            <person name="Pisabarro A."/>
            <person name="Eastwood D.C."/>
            <person name="Martin F."/>
            <person name="Cullen D."/>
            <person name="Grigoriev I.V."/>
            <person name="Hibbett D.S."/>
        </authorList>
    </citation>
    <scope>NUCLEOTIDE SEQUENCE [LARGE SCALE GENOMIC DNA]</scope>
    <source>
        <strain evidence="1 2">MD-104</strain>
    </source>
</reference>
<evidence type="ECO:0000313" key="2">
    <source>
        <dbReference type="Proteomes" id="UP000218811"/>
    </source>
</evidence>
<keyword evidence="2" id="KW-1185">Reference proteome</keyword>
<gene>
    <name evidence="1" type="ORF">WOLCODRAFT_166508</name>
</gene>
<proteinExistence type="predicted"/>
<sequence length="183" mass="20017">MAAAPLPLPVLAVSCLPRRFSIADCPLATLTCFWTMSKEELAELYTERYMTSRATENASGAPERAPMSGGRYSARRCSDRSCRGTVCWSAGRAPDDGAALWPGGRSLLDKGIENVTAFFERAVGVWAVQVQKDAGGAPRGVRIIGLSCGPRNAYRWNWYNWANIGEMNQVSEKVLVLLRFPGI</sequence>